<dbReference type="GO" id="GO:0005524">
    <property type="term" value="F:ATP binding"/>
    <property type="evidence" value="ECO:0007669"/>
    <property type="project" value="UniProtKB-KW"/>
</dbReference>
<feature type="transmembrane region" description="Helical" evidence="14">
    <location>
        <begin position="107"/>
        <end position="128"/>
    </location>
</feature>
<dbReference type="PROSITE" id="PS50885">
    <property type="entry name" value="HAMP"/>
    <property type="match status" value="1"/>
</dbReference>
<keyword evidence="13 14" id="KW-0472">Membrane</keyword>
<dbReference type="RefSeq" id="WP_242977283.1">
    <property type="nucleotide sequence ID" value="NZ_LN650648.1"/>
</dbReference>
<keyword evidence="5" id="KW-0597">Phosphoprotein</keyword>
<evidence type="ECO:0000256" key="10">
    <source>
        <dbReference type="ARBA" id="ARBA00022840"/>
    </source>
</evidence>
<comment type="subcellular location">
    <subcellularLocation>
        <location evidence="2">Cell membrane</location>
        <topology evidence="2">Multi-pass membrane protein</topology>
    </subcellularLocation>
</comment>
<evidence type="ECO:0000256" key="3">
    <source>
        <dbReference type="ARBA" id="ARBA00012438"/>
    </source>
</evidence>
<evidence type="ECO:0000256" key="8">
    <source>
        <dbReference type="ARBA" id="ARBA00022741"/>
    </source>
</evidence>
<evidence type="ECO:0000256" key="12">
    <source>
        <dbReference type="ARBA" id="ARBA00023012"/>
    </source>
</evidence>
<dbReference type="Gene3D" id="3.30.565.10">
    <property type="entry name" value="Histidine kinase-like ATPase, C-terminal domain"/>
    <property type="match status" value="1"/>
</dbReference>
<evidence type="ECO:0000313" key="18">
    <source>
        <dbReference type="Proteomes" id="UP000245695"/>
    </source>
</evidence>
<dbReference type="Pfam" id="PF00512">
    <property type="entry name" value="HisKA"/>
    <property type="match status" value="1"/>
</dbReference>
<dbReference type="InterPro" id="IPR003660">
    <property type="entry name" value="HAMP_dom"/>
</dbReference>
<sequence>MDIKLKTLNKSINIEDSKLKVASLLILFLSMSICFESLFNLAFSFHNIYEYSPIARYIFFGNVIHLDNRSILSIEVIVTIVSLAISIGCIVVYNITKKSNIKIFDSFINLTSNVSIEVFLFIIGFIFFIRFHTWSSAPDFFDNSLIVCDFLILTTTYIAYKSFKLSSNNLLSRLIVLSMIKDFLDKQNKKTINNKIASILVISIIIQFIIMFIFLSVISYFSIFAMIYAMLFSLFSIIPYSYIYKLLTKKTKYIEYISKNIKTIENGDLSHKLKVIGNDEISSIASSINNISLGLEKSLNEQLKSEKMKTELITNVSHDLKTPLTSIVSYIDILKNNELDSKTTKDYINILDKKATRLKDLVEDIFEASKISSGDIEINLKKTDIKELLIQSIVELEDKIESSKLDFIIDTPDYPVFTNIDGKRMFRVFENLITNITKYSLANTRVYIDINVKDDYIFITMKNISNHRLNISSDELLERFVRGDVSRNTSGSGLGLSICSNLVDLQGGSLKLDIDGDLFKVILKFKVY</sequence>
<dbReference type="CDD" id="cd06225">
    <property type="entry name" value="HAMP"/>
    <property type="match status" value="1"/>
</dbReference>
<dbReference type="Gene3D" id="1.10.287.130">
    <property type="match status" value="1"/>
</dbReference>
<dbReference type="InterPro" id="IPR003594">
    <property type="entry name" value="HATPase_dom"/>
</dbReference>
<name>A0A2P2BQU1_9FIRM</name>
<keyword evidence="12" id="KW-0902">Two-component regulatory system</keyword>
<keyword evidence="10" id="KW-0067">ATP-binding</keyword>
<evidence type="ECO:0000259" key="15">
    <source>
        <dbReference type="PROSITE" id="PS50109"/>
    </source>
</evidence>
<evidence type="ECO:0000256" key="11">
    <source>
        <dbReference type="ARBA" id="ARBA00022989"/>
    </source>
</evidence>
<dbReference type="Gene3D" id="1.10.8.500">
    <property type="entry name" value="HAMP domain in histidine kinase"/>
    <property type="match status" value="1"/>
</dbReference>
<dbReference type="SMART" id="SM00387">
    <property type="entry name" value="HATPase_c"/>
    <property type="match status" value="1"/>
</dbReference>
<dbReference type="InterPro" id="IPR036097">
    <property type="entry name" value="HisK_dim/P_sf"/>
</dbReference>
<dbReference type="SUPFAM" id="SSF47384">
    <property type="entry name" value="Homodimeric domain of signal transducing histidine kinase"/>
    <property type="match status" value="1"/>
</dbReference>
<dbReference type="Pfam" id="PF02518">
    <property type="entry name" value="HATPase_c"/>
    <property type="match status" value="1"/>
</dbReference>
<dbReference type="GO" id="GO:0005886">
    <property type="term" value="C:plasma membrane"/>
    <property type="evidence" value="ECO:0007669"/>
    <property type="project" value="UniProtKB-SubCell"/>
</dbReference>
<dbReference type="EMBL" id="LN650648">
    <property type="protein sequence ID" value="CEI72652.1"/>
    <property type="molecule type" value="Genomic_DNA"/>
</dbReference>
<dbReference type="InterPro" id="IPR005467">
    <property type="entry name" value="His_kinase_dom"/>
</dbReference>
<keyword evidence="6 17" id="KW-0808">Transferase</keyword>
<dbReference type="AlphaFoldDB" id="A0A2P2BQU1"/>
<evidence type="ECO:0000256" key="6">
    <source>
        <dbReference type="ARBA" id="ARBA00022679"/>
    </source>
</evidence>
<dbReference type="InterPro" id="IPR036890">
    <property type="entry name" value="HATPase_C_sf"/>
</dbReference>
<evidence type="ECO:0000313" key="17">
    <source>
        <dbReference type="EMBL" id="CEI72652.1"/>
    </source>
</evidence>
<dbReference type="KEGG" id="rhom:FRIFI_1113"/>
<evidence type="ECO:0000256" key="14">
    <source>
        <dbReference type="SAM" id="Phobius"/>
    </source>
</evidence>
<dbReference type="InterPro" id="IPR050398">
    <property type="entry name" value="HssS/ArlS-like"/>
</dbReference>
<organism evidence="17 18">
    <name type="scientific">Romboutsia hominis</name>
    <dbReference type="NCBI Taxonomy" id="1507512"/>
    <lineage>
        <taxon>Bacteria</taxon>
        <taxon>Bacillati</taxon>
        <taxon>Bacillota</taxon>
        <taxon>Clostridia</taxon>
        <taxon>Peptostreptococcales</taxon>
        <taxon>Peptostreptococcaceae</taxon>
        <taxon>Romboutsia</taxon>
    </lineage>
</organism>
<evidence type="ECO:0000256" key="9">
    <source>
        <dbReference type="ARBA" id="ARBA00022777"/>
    </source>
</evidence>
<feature type="transmembrane region" description="Helical" evidence="14">
    <location>
        <begin position="140"/>
        <end position="160"/>
    </location>
</feature>
<evidence type="ECO:0000256" key="13">
    <source>
        <dbReference type="ARBA" id="ARBA00023136"/>
    </source>
</evidence>
<dbReference type="FunFam" id="1.10.287.130:FF:000008">
    <property type="entry name" value="Two-component sensor histidine kinase"/>
    <property type="match status" value="1"/>
</dbReference>
<accession>A0A2P2BQU1</accession>
<feature type="domain" description="Histidine kinase" evidence="15">
    <location>
        <begin position="315"/>
        <end position="528"/>
    </location>
</feature>
<keyword evidence="7 14" id="KW-0812">Transmembrane</keyword>
<dbReference type="SMART" id="SM00388">
    <property type="entry name" value="HisKA"/>
    <property type="match status" value="1"/>
</dbReference>
<dbReference type="PROSITE" id="PS50109">
    <property type="entry name" value="HIS_KIN"/>
    <property type="match status" value="1"/>
</dbReference>
<evidence type="ECO:0000256" key="4">
    <source>
        <dbReference type="ARBA" id="ARBA00022475"/>
    </source>
</evidence>
<feature type="domain" description="HAMP" evidence="16">
    <location>
        <begin position="251"/>
        <end position="300"/>
    </location>
</feature>
<gene>
    <name evidence="17" type="ORF">FRIFI_1113</name>
</gene>
<dbReference type="EC" id="2.7.13.3" evidence="3"/>
<comment type="catalytic activity">
    <reaction evidence="1">
        <text>ATP + protein L-histidine = ADP + protein N-phospho-L-histidine.</text>
        <dbReference type="EC" id="2.7.13.3"/>
    </reaction>
</comment>
<keyword evidence="11 14" id="KW-1133">Transmembrane helix</keyword>
<dbReference type="CDD" id="cd00082">
    <property type="entry name" value="HisKA"/>
    <property type="match status" value="1"/>
</dbReference>
<dbReference type="InterPro" id="IPR003661">
    <property type="entry name" value="HisK_dim/P_dom"/>
</dbReference>
<keyword evidence="4" id="KW-1003">Cell membrane</keyword>
<evidence type="ECO:0000256" key="1">
    <source>
        <dbReference type="ARBA" id="ARBA00000085"/>
    </source>
</evidence>
<dbReference type="Proteomes" id="UP000245695">
    <property type="component" value="Chromosome 1"/>
</dbReference>
<feature type="transmembrane region" description="Helical" evidence="14">
    <location>
        <begin position="21"/>
        <end position="43"/>
    </location>
</feature>
<feature type="transmembrane region" description="Helical" evidence="14">
    <location>
        <begin position="221"/>
        <end position="243"/>
    </location>
</feature>
<evidence type="ECO:0000256" key="5">
    <source>
        <dbReference type="ARBA" id="ARBA00022553"/>
    </source>
</evidence>
<dbReference type="PANTHER" id="PTHR45528">
    <property type="entry name" value="SENSOR HISTIDINE KINASE CPXA"/>
    <property type="match status" value="1"/>
</dbReference>
<reference evidence="17 18" key="1">
    <citation type="submission" date="2014-09" db="EMBL/GenBank/DDBJ databases">
        <authorList>
            <person name="Hornung B.V."/>
        </authorList>
    </citation>
    <scope>NUCLEOTIDE SEQUENCE [LARGE SCALE GENOMIC DNA]</scope>
    <source>
        <strain evidence="17 18">FRIFI</strain>
    </source>
</reference>
<dbReference type="PANTHER" id="PTHR45528:SF1">
    <property type="entry name" value="SENSOR HISTIDINE KINASE CPXA"/>
    <property type="match status" value="1"/>
</dbReference>
<feature type="transmembrane region" description="Helical" evidence="14">
    <location>
        <begin position="71"/>
        <end position="95"/>
    </location>
</feature>
<evidence type="ECO:0000256" key="7">
    <source>
        <dbReference type="ARBA" id="ARBA00022692"/>
    </source>
</evidence>
<keyword evidence="8" id="KW-0547">Nucleotide-binding</keyword>
<protein>
    <recommendedName>
        <fullName evidence="3">histidine kinase</fullName>
        <ecNumber evidence="3">2.7.13.3</ecNumber>
    </recommendedName>
</protein>
<keyword evidence="18" id="KW-1185">Reference proteome</keyword>
<proteinExistence type="predicted"/>
<dbReference type="SUPFAM" id="SSF55874">
    <property type="entry name" value="ATPase domain of HSP90 chaperone/DNA topoisomerase II/histidine kinase"/>
    <property type="match status" value="1"/>
</dbReference>
<evidence type="ECO:0000256" key="2">
    <source>
        <dbReference type="ARBA" id="ARBA00004651"/>
    </source>
</evidence>
<dbReference type="GO" id="GO:0000155">
    <property type="term" value="F:phosphorelay sensor kinase activity"/>
    <property type="evidence" value="ECO:0007669"/>
    <property type="project" value="InterPro"/>
</dbReference>
<feature type="transmembrane region" description="Helical" evidence="14">
    <location>
        <begin position="196"/>
        <end position="215"/>
    </location>
</feature>
<evidence type="ECO:0000259" key="16">
    <source>
        <dbReference type="PROSITE" id="PS50885"/>
    </source>
</evidence>
<keyword evidence="9 17" id="KW-0418">Kinase</keyword>